<dbReference type="InterPro" id="IPR029064">
    <property type="entry name" value="Ribosomal_eL30-like_sf"/>
</dbReference>
<feature type="domain" description="tRNA/rRNA methyltransferase SpoU type" evidence="4">
    <location>
        <begin position="107"/>
        <end position="240"/>
    </location>
</feature>
<dbReference type="GO" id="GO:0003723">
    <property type="term" value="F:RNA binding"/>
    <property type="evidence" value="ECO:0007669"/>
    <property type="project" value="InterPro"/>
</dbReference>
<comment type="similarity">
    <text evidence="1">Belongs to the class IV-like SAM-binding methyltransferase superfamily. RNA methyltransferase TrmH family.</text>
</comment>
<dbReference type="PANTHER" id="PTHR43191">
    <property type="entry name" value="RRNA METHYLTRANSFERASE 3"/>
    <property type="match status" value="1"/>
</dbReference>
<dbReference type="AlphaFoldDB" id="A0A2W2C431"/>
<comment type="caution">
    <text evidence="6">The sequence shown here is derived from an EMBL/GenBank/DDBJ whole genome shotgun (WGS) entry which is preliminary data.</text>
</comment>
<dbReference type="InterPro" id="IPR051259">
    <property type="entry name" value="rRNA_Methyltransferase"/>
</dbReference>
<dbReference type="GO" id="GO:0006396">
    <property type="term" value="P:RNA processing"/>
    <property type="evidence" value="ECO:0007669"/>
    <property type="project" value="InterPro"/>
</dbReference>
<sequence length="246" mass="27052">MLSKSQVKYIRSLGQQKYRKEHNVYLAEGEKLAEEWLQSNAVIKMIVAEEPWIDANQALIRRHPDAELLIAKSSDLESISLLQTPNKVLLVVETPKEKAKLPQSGWCIALDTIQDPGNMGTIIRIADWFGITDIVCSHDCVEAFNPKVVQSGMGGHLRVNIHKTDLDGYLSQTKMPVFAAILEGTDVYDMPRNENGILLIGNESKGIHPQLIAKASHKVTIPRKGGAESLNAGVSAGILCALLLPR</sequence>
<evidence type="ECO:0000256" key="3">
    <source>
        <dbReference type="ARBA" id="ARBA00022679"/>
    </source>
</evidence>
<dbReference type="GO" id="GO:0032259">
    <property type="term" value="P:methylation"/>
    <property type="evidence" value="ECO:0007669"/>
    <property type="project" value="UniProtKB-KW"/>
</dbReference>
<evidence type="ECO:0000313" key="7">
    <source>
        <dbReference type="Proteomes" id="UP000248745"/>
    </source>
</evidence>
<reference evidence="6 7" key="1">
    <citation type="submission" date="2018-06" db="EMBL/GenBank/DDBJ databases">
        <title>Mucibacter soli gen. nov., sp. nov., a new member of the family Chitinophagaceae producing mucin.</title>
        <authorList>
            <person name="Kim M.-K."/>
            <person name="Park S."/>
            <person name="Kim T.-S."/>
            <person name="Joung Y."/>
            <person name="Han J.-H."/>
            <person name="Kim S.B."/>
        </authorList>
    </citation>
    <scope>NUCLEOTIDE SEQUENCE [LARGE SCALE GENOMIC DNA]</scope>
    <source>
        <strain evidence="6 7">R1-15</strain>
    </source>
</reference>
<dbReference type="Pfam" id="PF22435">
    <property type="entry name" value="MRM3-like_sub_bind"/>
    <property type="match status" value="1"/>
</dbReference>
<feature type="domain" description="MRM3-like substrate binding" evidence="5">
    <location>
        <begin position="5"/>
        <end position="89"/>
    </location>
</feature>
<evidence type="ECO:0000313" key="6">
    <source>
        <dbReference type="EMBL" id="PZF74883.1"/>
    </source>
</evidence>
<protein>
    <submittedName>
        <fullName evidence="6">RNA methyltransferase</fullName>
    </submittedName>
</protein>
<dbReference type="SUPFAM" id="SSF55315">
    <property type="entry name" value="L30e-like"/>
    <property type="match status" value="1"/>
</dbReference>
<gene>
    <name evidence="6" type="ORF">DN068_01415</name>
</gene>
<keyword evidence="7" id="KW-1185">Reference proteome</keyword>
<dbReference type="Proteomes" id="UP000248745">
    <property type="component" value="Unassembled WGS sequence"/>
</dbReference>
<evidence type="ECO:0000259" key="5">
    <source>
        <dbReference type="Pfam" id="PF22435"/>
    </source>
</evidence>
<evidence type="ECO:0000256" key="2">
    <source>
        <dbReference type="ARBA" id="ARBA00022603"/>
    </source>
</evidence>
<dbReference type="OrthoDB" id="9785673at2"/>
<organism evidence="6 7">
    <name type="scientific">Taibaiella soli</name>
    <dbReference type="NCBI Taxonomy" id="1649169"/>
    <lineage>
        <taxon>Bacteria</taxon>
        <taxon>Pseudomonadati</taxon>
        <taxon>Bacteroidota</taxon>
        <taxon>Chitinophagia</taxon>
        <taxon>Chitinophagales</taxon>
        <taxon>Chitinophagaceae</taxon>
        <taxon>Taibaiella</taxon>
    </lineage>
</organism>
<dbReference type="RefSeq" id="WP_110997089.1">
    <property type="nucleotide sequence ID" value="NZ_QKTW01000002.1"/>
</dbReference>
<dbReference type="PANTHER" id="PTHR43191:SF2">
    <property type="entry name" value="RRNA METHYLTRANSFERASE 3, MITOCHONDRIAL"/>
    <property type="match status" value="1"/>
</dbReference>
<proteinExistence type="inferred from homology"/>
<dbReference type="InterPro" id="IPR029028">
    <property type="entry name" value="Alpha/beta_knot_MTases"/>
</dbReference>
<keyword evidence="2 6" id="KW-0489">Methyltransferase</keyword>
<evidence type="ECO:0000256" key="1">
    <source>
        <dbReference type="ARBA" id="ARBA00007228"/>
    </source>
</evidence>
<dbReference type="Pfam" id="PF00588">
    <property type="entry name" value="SpoU_methylase"/>
    <property type="match status" value="1"/>
</dbReference>
<name>A0A2W2C431_9BACT</name>
<dbReference type="InterPro" id="IPR053888">
    <property type="entry name" value="MRM3-like_sub_bind"/>
</dbReference>
<keyword evidence="3 6" id="KW-0808">Transferase</keyword>
<evidence type="ECO:0000259" key="4">
    <source>
        <dbReference type="Pfam" id="PF00588"/>
    </source>
</evidence>
<dbReference type="Gene3D" id="3.40.1280.10">
    <property type="match status" value="1"/>
</dbReference>
<dbReference type="EMBL" id="QKTW01000002">
    <property type="protein sequence ID" value="PZF74883.1"/>
    <property type="molecule type" value="Genomic_DNA"/>
</dbReference>
<dbReference type="GO" id="GO:0008173">
    <property type="term" value="F:RNA methyltransferase activity"/>
    <property type="evidence" value="ECO:0007669"/>
    <property type="project" value="InterPro"/>
</dbReference>
<dbReference type="InterPro" id="IPR001537">
    <property type="entry name" value="SpoU_MeTrfase"/>
</dbReference>
<dbReference type="Gene3D" id="3.30.1330.30">
    <property type="match status" value="1"/>
</dbReference>
<accession>A0A2W2C431</accession>
<dbReference type="SUPFAM" id="SSF75217">
    <property type="entry name" value="alpha/beta knot"/>
    <property type="match status" value="1"/>
</dbReference>
<dbReference type="InterPro" id="IPR029026">
    <property type="entry name" value="tRNA_m1G_MTases_N"/>
</dbReference>
<dbReference type="CDD" id="cd18109">
    <property type="entry name" value="SpoU-like_RNA-MTase"/>
    <property type="match status" value="1"/>
</dbReference>